<keyword evidence="3" id="KW-1185">Reference proteome</keyword>
<comment type="caution">
    <text evidence="2">The sequence shown here is derived from an EMBL/GenBank/DDBJ whole genome shotgun (WGS) entry which is preliminary data.</text>
</comment>
<dbReference type="Gene3D" id="2.40.128.270">
    <property type="match status" value="1"/>
</dbReference>
<reference evidence="2 3" key="1">
    <citation type="submission" date="2015-11" db="EMBL/GenBank/DDBJ databases">
        <title>Draft genome sequence of Paramesorhizobium deserti A-3-E, a strain highly resistant to diverse beta-lactam antibiotics.</title>
        <authorList>
            <person name="Lv R."/>
            <person name="Yang X."/>
            <person name="Fang N."/>
            <person name="Guo J."/>
            <person name="Luo X."/>
            <person name="Peng F."/>
            <person name="Yang R."/>
            <person name="Cui Y."/>
            <person name="Fang C."/>
            <person name="Song Y."/>
        </authorList>
    </citation>
    <scope>NUCLEOTIDE SEQUENCE [LARGE SCALE GENOMIC DNA]</scope>
    <source>
        <strain evidence="2 3">A-3-E</strain>
    </source>
</reference>
<dbReference type="Pfam" id="PF09619">
    <property type="entry name" value="YscW"/>
    <property type="match status" value="1"/>
</dbReference>
<feature type="domain" description="DUF306" evidence="1">
    <location>
        <begin position="158"/>
        <end position="263"/>
    </location>
</feature>
<name>A0A135HX29_9HYPH</name>
<proteinExistence type="predicted"/>
<dbReference type="EMBL" id="LNTU01000012">
    <property type="protein sequence ID" value="KXF77745.1"/>
    <property type="molecule type" value="Genomic_DNA"/>
</dbReference>
<organism evidence="2 3">
    <name type="scientific">Paramesorhizobium deserti</name>
    <dbReference type="NCBI Taxonomy" id="1494590"/>
    <lineage>
        <taxon>Bacteria</taxon>
        <taxon>Pseudomonadati</taxon>
        <taxon>Pseudomonadota</taxon>
        <taxon>Alphaproteobacteria</taxon>
        <taxon>Hyphomicrobiales</taxon>
        <taxon>Phyllobacteriaceae</taxon>
        <taxon>Paramesorhizobium</taxon>
    </lineage>
</organism>
<dbReference type="PANTHER" id="PTHR38013:SF1">
    <property type="entry name" value="GLYCOPROTEIN_POLYSACCHARIDE METABOLISM"/>
    <property type="match status" value="1"/>
</dbReference>
<dbReference type="Proteomes" id="UP000070107">
    <property type="component" value="Unassembled WGS sequence"/>
</dbReference>
<dbReference type="STRING" id="1494590.ATN84_10475"/>
<dbReference type="PANTHER" id="PTHR38013">
    <property type="entry name" value="GLYCOPROTEIN/POLYSACCHARIDE METABOLISM"/>
    <property type="match status" value="1"/>
</dbReference>
<dbReference type="OrthoDB" id="9809132at2"/>
<evidence type="ECO:0000259" key="1">
    <source>
        <dbReference type="Pfam" id="PF03724"/>
    </source>
</evidence>
<protein>
    <recommendedName>
        <fullName evidence="1">DUF306 domain-containing protein</fullName>
    </recommendedName>
</protein>
<dbReference type="InterPro" id="IPR053196">
    <property type="entry name" value="Lipoprotein_YbaY-like"/>
</dbReference>
<evidence type="ECO:0000313" key="3">
    <source>
        <dbReference type="Proteomes" id="UP000070107"/>
    </source>
</evidence>
<sequence length="267" mass="28514">MRRVRTGWISIMGAAVAGIAVLAGSALFLTASLPTSGVAAEKTIHGDVVYQVKVALPPEADLHVQLADISPTDAGARILAETRVSSVENGRIPFSLDFDSKDIVAGHTYVLQARIAAGDTLWFVNDQQYRIDPQDPQQPVSINLVVVRKDADLASDSPIGGSTWLVEDIYGAGVVDDAQTTLTIGEDGEVSGSSGCNRYFTKASFSADTLSFAEVGSTYMQCPPALMNQESKFFDALGKARAYRVDMGKLLLLDADGKEILRLTQNS</sequence>
<evidence type="ECO:0000313" key="2">
    <source>
        <dbReference type="EMBL" id="KXF77745.1"/>
    </source>
</evidence>
<accession>A0A135HX29</accession>
<dbReference type="InterPro" id="IPR039366">
    <property type="entry name" value="Pilotin"/>
</dbReference>
<dbReference type="InterPro" id="IPR005184">
    <property type="entry name" value="DUF306_Meta_HslJ"/>
</dbReference>
<dbReference type="AlphaFoldDB" id="A0A135HX29"/>
<dbReference type="InterPro" id="IPR038670">
    <property type="entry name" value="HslJ-like_sf"/>
</dbReference>
<dbReference type="RefSeq" id="WP_068881930.1">
    <property type="nucleotide sequence ID" value="NZ_LNTU01000012.1"/>
</dbReference>
<dbReference type="Pfam" id="PF03724">
    <property type="entry name" value="META"/>
    <property type="match status" value="1"/>
</dbReference>
<gene>
    <name evidence="2" type="ORF">ATN84_10475</name>
</gene>